<dbReference type="SUPFAM" id="SSF55785">
    <property type="entry name" value="PYP-like sensor domain (PAS domain)"/>
    <property type="match status" value="1"/>
</dbReference>
<comment type="caution">
    <text evidence="4">The sequence shown here is derived from an EMBL/GenBank/DDBJ whole genome shotgun (WGS) entry which is preliminary data.</text>
</comment>
<accession>A0A831PIQ1</accession>
<organism evidence="4">
    <name type="scientific">Geoalkalibacter subterraneus</name>
    <dbReference type="NCBI Taxonomy" id="483547"/>
    <lineage>
        <taxon>Bacteria</taxon>
        <taxon>Pseudomonadati</taxon>
        <taxon>Thermodesulfobacteriota</taxon>
        <taxon>Desulfuromonadia</taxon>
        <taxon>Desulfuromonadales</taxon>
        <taxon>Geoalkalibacteraceae</taxon>
        <taxon>Geoalkalibacter</taxon>
    </lineage>
</organism>
<dbReference type="Pfam" id="PF08448">
    <property type="entry name" value="PAS_4"/>
    <property type="match status" value="1"/>
</dbReference>
<name>A0A831PIQ1_9BACT</name>
<gene>
    <name evidence="4" type="ORF">ENN94_04165</name>
</gene>
<proteinExistence type="predicted"/>
<dbReference type="Proteomes" id="UP000886162">
    <property type="component" value="Unassembled WGS sequence"/>
</dbReference>
<protein>
    <submittedName>
        <fullName evidence="4">PAS domain-containing protein</fullName>
    </submittedName>
</protein>
<dbReference type="Gene3D" id="3.30.450.20">
    <property type="entry name" value="PAS domain"/>
    <property type="match status" value="1"/>
</dbReference>
<evidence type="ECO:0000256" key="2">
    <source>
        <dbReference type="SAM" id="MobiDB-lite"/>
    </source>
</evidence>
<evidence type="ECO:0000313" key="4">
    <source>
        <dbReference type="EMBL" id="HDR46879.1"/>
    </source>
</evidence>
<evidence type="ECO:0000259" key="3">
    <source>
        <dbReference type="Pfam" id="PF08448"/>
    </source>
</evidence>
<keyword evidence="1" id="KW-0175">Coiled coil</keyword>
<feature type="non-terminal residue" evidence="4">
    <location>
        <position position="208"/>
    </location>
</feature>
<dbReference type="InterPro" id="IPR035965">
    <property type="entry name" value="PAS-like_dom_sf"/>
</dbReference>
<feature type="domain" description="PAS fold-4" evidence="3">
    <location>
        <begin position="107"/>
        <end position="208"/>
    </location>
</feature>
<dbReference type="EMBL" id="DSDO01000289">
    <property type="protein sequence ID" value="HDR46879.1"/>
    <property type="molecule type" value="Genomic_DNA"/>
</dbReference>
<dbReference type="InterPro" id="IPR013656">
    <property type="entry name" value="PAS_4"/>
</dbReference>
<feature type="coiled-coil region" evidence="1">
    <location>
        <begin position="79"/>
        <end position="109"/>
    </location>
</feature>
<evidence type="ECO:0000256" key="1">
    <source>
        <dbReference type="SAM" id="Coils"/>
    </source>
</evidence>
<feature type="region of interest" description="Disordered" evidence="2">
    <location>
        <begin position="1"/>
        <end position="26"/>
    </location>
</feature>
<reference evidence="4" key="1">
    <citation type="journal article" date="2020" name="mSystems">
        <title>Genome- and Community-Level Interaction Insights into Carbon Utilization and Element Cycling Functions of Hydrothermarchaeota in Hydrothermal Sediment.</title>
        <authorList>
            <person name="Zhou Z."/>
            <person name="Liu Y."/>
            <person name="Xu W."/>
            <person name="Pan J."/>
            <person name="Luo Z.H."/>
            <person name="Li M."/>
        </authorList>
    </citation>
    <scope>NUCLEOTIDE SEQUENCE [LARGE SCALE GENOMIC DNA]</scope>
    <source>
        <strain evidence="4">SpSt-1220</strain>
    </source>
</reference>
<sequence>MSSISSQQKDAVAVEQEPENQMERLRRENAQLRKDKALLSDYIRRKTNQLLRVMGTATLQPEELDDATLVEVDPIGIVAESFQQVLEHLRETNEDLDEARQNLQAVFDSVGVGIMVVDADMRIVSFNRKMREWFDLDDNALGKACRGLVCDGAQPRVGCIFHDVMASRHGEKCGDTVLGDRHYQAMAAPIKNARGEIDRVIIVYADIT</sequence>
<dbReference type="AlphaFoldDB" id="A0A831PIQ1"/>